<evidence type="ECO:0000256" key="1">
    <source>
        <dbReference type="ARBA" id="ARBA00001946"/>
    </source>
</evidence>
<evidence type="ECO:0000313" key="6">
    <source>
        <dbReference type="Proteomes" id="UP001171902"/>
    </source>
</evidence>
<dbReference type="SUPFAM" id="SSF55811">
    <property type="entry name" value="Nudix"/>
    <property type="match status" value="1"/>
</dbReference>
<dbReference type="PANTHER" id="PTHR43046">
    <property type="entry name" value="GDP-MANNOSE MANNOSYL HYDROLASE"/>
    <property type="match status" value="1"/>
</dbReference>
<dbReference type="InterPro" id="IPR015797">
    <property type="entry name" value="NUDIX_hydrolase-like_dom_sf"/>
</dbReference>
<dbReference type="Proteomes" id="UP001171902">
    <property type="component" value="Unassembled WGS sequence"/>
</dbReference>
<gene>
    <name evidence="5" type="ORF">QWI33_25180</name>
</gene>
<comment type="cofactor">
    <cofactor evidence="1">
        <name>Mg(2+)</name>
        <dbReference type="ChEBI" id="CHEBI:18420"/>
    </cofactor>
</comment>
<evidence type="ECO:0000313" key="5">
    <source>
        <dbReference type="EMBL" id="MDN3243039.1"/>
    </source>
</evidence>
<dbReference type="RefSeq" id="WP_289959599.1">
    <property type="nucleotide sequence ID" value="NZ_JAUEMJ010000011.1"/>
</dbReference>
<keyword evidence="2 5" id="KW-0378">Hydrolase</keyword>
<dbReference type="CDD" id="cd02883">
    <property type="entry name" value="NUDIX_Hydrolase"/>
    <property type="match status" value="1"/>
</dbReference>
<dbReference type="InterPro" id="IPR020084">
    <property type="entry name" value="NUDIX_hydrolase_CS"/>
</dbReference>
<dbReference type="Gene3D" id="3.90.79.10">
    <property type="entry name" value="Nucleoside Triphosphate Pyrophosphohydrolase"/>
    <property type="match status" value="1"/>
</dbReference>
<evidence type="ECO:0000256" key="2">
    <source>
        <dbReference type="ARBA" id="ARBA00022801"/>
    </source>
</evidence>
<dbReference type="PANTHER" id="PTHR43046:SF14">
    <property type="entry name" value="MUTT_NUDIX FAMILY PROTEIN"/>
    <property type="match status" value="1"/>
</dbReference>
<dbReference type="PROSITE" id="PS51462">
    <property type="entry name" value="NUDIX"/>
    <property type="match status" value="1"/>
</dbReference>
<dbReference type="GO" id="GO:0016787">
    <property type="term" value="F:hydrolase activity"/>
    <property type="evidence" value="ECO:0007669"/>
    <property type="project" value="UniProtKB-KW"/>
</dbReference>
<organism evidence="5 6">
    <name type="scientific">Glycomyces tritici</name>
    <dbReference type="NCBI Taxonomy" id="2665176"/>
    <lineage>
        <taxon>Bacteria</taxon>
        <taxon>Bacillati</taxon>
        <taxon>Actinomycetota</taxon>
        <taxon>Actinomycetes</taxon>
        <taxon>Glycomycetales</taxon>
        <taxon>Glycomycetaceae</taxon>
        <taxon>Glycomyces</taxon>
    </lineage>
</organism>
<dbReference type="EMBL" id="JAUEMJ010000011">
    <property type="protein sequence ID" value="MDN3243039.1"/>
    <property type="molecule type" value="Genomic_DNA"/>
</dbReference>
<protein>
    <submittedName>
        <fullName evidence="5">NUDIX hydrolase N-terminal domain-containing protein</fullName>
    </submittedName>
</protein>
<evidence type="ECO:0000259" key="4">
    <source>
        <dbReference type="PROSITE" id="PS51462"/>
    </source>
</evidence>
<sequence>MPLPAHHLTLAWLADRFRAFATLGLHYFPDEADRGRFERLRRYSAELAALIDDRDEAAIAAAYGRDAGVHTPMASIAWRVTTADGVELWRTRYVGDELMPDLLADAGKLLQAPVPERPVMLTDSRALALPGPHTHVALYEVVSALEARDVSAAWPEPDSDLQKALRAGGAARPPAPEDGGQEGPTVVSAAAGTICERIAALAAEGAAASGDSYQVERFTQVRRLAENIIIETVEYEPLSEYALNIDIAATGAGVVFFDDRRRVLLVQRSDTGHWGMPEGACDVGESWVATAVREMREEIGVRVDPETLTLVNVFDNRAVTPEKLSIPIAAVFTARLDAAPDDLAINHEVRQVMWVTAQELVHLDLWPGHRAKIGAALDTK</sequence>
<name>A0ABT7YWL8_9ACTN</name>
<dbReference type="InterPro" id="IPR000086">
    <property type="entry name" value="NUDIX_hydrolase_dom"/>
</dbReference>
<evidence type="ECO:0000256" key="3">
    <source>
        <dbReference type="SAM" id="MobiDB-lite"/>
    </source>
</evidence>
<keyword evidence="6" id="KW-1185">Reference proteome</keyword>
<comment type="caution">
    <text evidence="5">The sequence shown here is derived from an EMBL/GenBank/DDBJ whole genome shotgun (WGS) entry which is preliminary data.</text>
</comment>
<dbReference type="Pfam" id="PF12535">
    <property type="entry name" value="Nudix_N"/>
    <property type="match status" value="1"/>
</dbReference>
<dbReference type="Pfam" id="PF00293">
    <property type="entry name" value="NUDIX"/>
    <property type="match status" value="1"/>
</dbReference>
<feature type="domain" description="Nudix hydrolase" evidence="4">
    <location>
        <begin position="247"/>
        <end position="378"/>
    </location>
</feature>
<accession>A0ABT7YWL8</accession>
<reference evidence="5" key="1">
    <citation type="submission" date="2023-06" db="EMBL/GenBank/DDBJ databases">
        <title>Gycomyces niveus sp.nov., a novel actinomycete isolated from soil in Shouguang.</title>
        <authorList>
            <person name="Yang X."/>
            <person name="Zhao J."/>
        </authorList>
    </citation>
    <scope>NUCLEOTIDE SEQUENCE</scope>
    <source>
        <strain evidence="5">NEAU C2</strain>
    </source>
</reference>
<dbReference type="PROSITE" id="PS00893">
    <property type="entry name" value="NUDIX_BOX"/>
    <property type="match status" value="1"/>
</dbReference>
<proteinExistence type="predicted"/>
<feature type="region of interest" description="Disordered" evidence="3">
    <location>
        <begin position="156"/>
        <end position="185"/>
    </location>
</feature>
<dbReference type="InterPro" id="IPR059176">
    <property type="entry name" value="UDP-X_N"/>
</dbReference>